<dbReference type="SUPFAM" id="SSF57362">
    <property type="entry name" value="BPTI-like"/>
    <property type="match status" value="2"/>
</dbReference>
<dbReference type="InterPro" id="IPR002223">
    <property type="entry name" value="Kunitz_BPTI"/>
</dbReference>
<evidence type="ECO:0000256" key="1">
    <source>
        <dbReference type="ARBA" id="ARBA00004613"/>
    </source>
</evidence>
<sequence>MGISSTFGASVVFTLFAYAACYYVSGCREPAEPGPCKASFERWYFDSNTTTCRRFIYGGCRGNDNNFESKLECRRKCSPSYRPLSVCKKKPDPGPCKASFERWYFDQQRGYCQKFIYGGCKGNGNRFASCKKCMEACGKRGSSSVCKKLSHTQNESDVKPALPK</sequence>
<dbReference type="Pfam" id="PF00014">
    <property type="entry name" value="Kunitz_BPTI"/>
    <property type="match status" value="2"/>
</dbReference>
<proteinExistence type="evidence at transcript level"/>
<dbReference type="PRINTS" id="PR00759">
    <property type="entry name" value="BASICPTASE"/>
</dbReference>
<feature type="domain" description="BPTI/Kunitz inhibitor" evidence="8">
    <location>
        <begin position="27"/>
        <end position="77"/>
    </location>
</feature>
<evidence type="ECO:0000256" key="6">
    <source>
        <dbReference type="ARBA" id="ARBA00023157"/>
    </source>
</evidence>
<dbReference type="EMBL" id="GBBM01007441">
    <property type="protein sequence ID" value="JAC27977.1"/>
    <property type="molecule type" value="mRNA"/>
</dbReference>
<feature type="domain" description="BPTI/Kunitz inhibitor" evidence="8">
    <location>
        <begin position="87"/>
        <end position="137"/>
    </location>
</feature>
<dbReference type="GO" id="GO:0005615">
    <property type="term" value="C:extracellular space"/>
    <property type="evidence" value="ECO:0007669"/>
    <property type="project" value="TreeGrafter"/>
</dbReference>
<evidence type="ECO:0000313" key="9">
    <source>
        <dbReference type="EMBL" id="JAC27977.1"/>
    </source>
</evidence>
<dbReference type="FunFam" id="4.10.410.10:FF:000020">
    <property type="entry name" value="Collagen, type VI, alpha 3"/>
    <property type="match status" value="1"/>
</dbReference>
<dbReference type="AlphaFoldDB" id="A0A023G2V3"/>
<evidence type="ECO:0000256" key="2">
    <source>
        <dbReference type="ARBA" id="ARBA00022525"/>
    </source>
</evidence>
<keyword evidence="5" id="KW-0722">Serine protease inhibitor</keyword>
<dbReference type="CDD" id="cd00109">
    <property type="entry name" value="Kunitz-type"/>
    <property type="match status" value="2"/>
</dbReference>
<keyword evidence="6" id="KW-1015">Disulfide bond</keyword>
<dbReference type="GO" id="GO:0004867">
    <property type="term" value="F:serine-type endopeptidase inhibitor activity"/>
    <property type="evidence" value="ECO:0007669"/>
    <property type="project" value="UniProtKB-KW"/>
</dbReference>
<dbReference type="PROSITE" id="PS00280">
    <property type="entry name" value="BPTI_KUNITZ_1"/>
    <property type="match status" value="2"/>
</dbReference>
<dbReference type="InterPro" id="IPR050098">
    <property type="entry name" value="TFPI/VKTCI-like"/>
</dbReference>
<dbReference type="PANTHER" id="PTHR10083:SF328">
    <property type="entry name" value="TISSUE FACTOR PATHWAY INHIBITOR"/>
    <property type="match status" value="1"/>
</dbReference>
<feature type="chain" id="PRO_5001516140" description="BPTI/Kunitz inhibitor domain-containing protein" evidence="7">
    <location>
        <begin position="22"/>
        <end position="164"/>
    </location>
</feature>
<dbReference type="PANTHER" id="PTHR10083">
    <property type="entry name" value="KUNITZ-TYPE PROTEASE INHIBITOR-RELATED"/>
    <property type="match status" value="1"/>
</dbReference>
<keyword evidence="3" id="KW-0646">Protease inhibitor</keyword>
<keyword evidence="4" id="KW-0677">Repeat</keyword>
<feature type="signal peptide" evidence="7">
    <location>
        <begin position="1"/>
        <end position="21"/>
    </location>
</feature>
<accession>A0A023G2V3</accession>
<dbReference type="PROSITE" id="PS50279">
    <property type="entry name" value="BPTI_KUNITZ_2"/>
    <property type="match status" value="2"/>
</dbReference>
<organism evidence="9">
    <name type="scientific">Amblyomma triste</name>
    <name type="common">Neotropical tick</name>
    <dbReference type="NCBI Taxonomy" id="251400"/>
    <lineage>
        <taxon>Eukaryota</taxon>
        <taxon>Metazoa</taxon>
        <taxon>Ecdysozoa</taxon>
        <taxon>Arthropoda</taxon>
        <taxon>Chelicerata</taxon>
        <taxon>Arachnida</taxon>
        <taxon>Acari</taxon>
        <taxon>Parasitiformes</taxon>
        <taxon>Ixodida</taxon>
        <taxon>Ixodoidea</taxon>
        <taxon>Ixodidae</taxon>
        <taxon>Amblyomminae</taxon>
        <taxon>Amblyomma</taxon>
    </lineage>
</organism>
<dbReference type="SMART" id="SM00131">
    <property type="entry name" value="KU"/>
    <property type="match status" value="2"/>
</dbReference>
<name>A0A023G2V3_AMBTT</name>
<keyword evidence="7" id="KW-0732">Signal</keyword>
<dbReference type="InterPro" id="IPR036880">
    <property type="entry name" value="Kunitz_BPTI_sf"/>
</dbReference>
<evidence type="ECO:0000256" key="7">
    <source>
        <dbReference type="SAM" id="SignalP"/>
    </source>
</evidence>
<comment type="subcellular location">
    <subcellularLocation>
        <location evidence="1">Secreted</location>
    </subcellularLocation>
</comment>
<reference evidence="9" key="1">
    <citation type="submission" date="2014-03" db="EMBL/GenBank/DDBJ databases">
        <title>The sialotranscriptome of Amblyomma triste, Amblyomma parvum and Amblyomma cajennense ticks, uncovered by 454-based RNA-seq.</title>
        <authorList>
            <person name="Garcia G.R."/>
            <person name="Gardinassi L.G."/>
            <person name="Ribeiro J.M."/>
            <person name="Anatriello E."/>
            <person name="Ferreira B.R."/>
            <person name="Moreira H.N."/>
            <person name="Mafra C."/>
            <person name="Olegario M.M."/>
            <person name="Szabo P.J."/>
            <person name="Miranda-Santos I.K."/>
            <person name="Maruyama S.R."/>
        </authorList>
    </citation>
    <scope>NUCLEOTIDE SEQUENCE</scope>
    <source>
        <strain evidence="9">Mato Grasso do Sul</strain>
        <tissue evidence="9">Salivary glands</tissue>
    </source>
</reference>
<dbReference type="FunFam" id="4.10.410.10:FF:000021">
    <property type="entry name" value="Serine protease inhibitor, putative"/>
    <property type="match status" value="1"/>
</dbReference>
<evidence type="ECO:0000256" key="4">
    <source>
        <dbReference type="ARBA" id="ARBA00022737"/>
    </source>
</evidence>
<keyword evidence="2" id="KW-0964">Secreted</keyword>
<dbReference type="Gene3D" id="4.10.410.10">
    <property type="entry name" value="Pancreatic trypsin inhibitor Kunitz domain"/>
    <property type="match status" value="2"/>
</dbReference>
<evidence type="ECO:0000259" key="8">
    <source>
        <dbReference type="PROSITE" id="PS50279"/>
    </source>
</evidence>
<evidence type="ECO:0000256" key="3">
    <source>
        <dbReference type="ARBA" id="ARBA00022690"/>
    </source>
</evidence>
<protein>
    <recommendedName>
        <fullName evidence="8">BPTI/Kunitz inhibitor domain-containing protein</fullName>
    </recommendedName>
</protein>
<evidence type="ECO:0000256" key="5">
    <source>
        <dbReference type="ARBA" id="ARBA00022900"/>
    </source>
</evidence>
<dbReference type="InterPro" id="IPR020901">
    <property type="entry name" value="Prtase_inh_Kunz-CS"/>
</dbReference>